<dbReference type="GO" id="GO:0009279">
    <property type="term" value="C:cell outer membrane"/>
    <property type="evidence" value="ECO:0007669"/>
    <property type="project" value="UniProtKB-SubCell"/>
</dbReference>
<evidence type="ECO:0000313" key="8">
    <source>
        <dbReference type="EMBL" id="RMA71634.1"/>
    </source>
</evidence>
<dbReference type="InterPro" id="IPR012944">
    <property type="entry name" value="SusD_RagB_dom"/>
</dbReference>
<sequence length="554" mass="61047">MKKIYITLALVAVLSSSCEDFLNTKPIDKIAQSQYFTNEEGLTQGLAGVYDPLGSASLYGESLYTKLEACTDEGFYARSGQKTEPMVYVFNPTDPTISNMWNTLYDGLNRANDLIANINLPAMDEGKRQVILGEALFLRGYYHFMLVKGFGAVPMKTSPTTTPNGTQQPATPVAEIYAQILKDMTEAEAKVGSSSAYGYSSRVSKTVVQGILSRVCLTMAGFPLNDTAKYKDALAWSKKVMDSGEHALNVTANPDPKYNTFNPSNGGSTANNAYRQIFINHVQDIYDVKESMWEIDFKGNRGDGYVETGRLGNTNGITFTGAALFNQIGYSYGFIRGTGRLFNKYGDGDLRRDWVLTTYTFNNTTGAKNPINKLAGARASEFPYGRDCGKWRREYEALLPKEKNHNPNNFPVLRYADVLLMMAESENQVNGPTVAAYNAVNQVRRRGYGLAINTVSAVADLPAGLSKGAFQSAIEDERMRELCFEGTRKSDLIRWGKFVQTMNSVGAEMSTAPTLGNQQYGGFGGLNVEAKHLLYPIPSREIASNKEITQNPGW</sequence>
<feature type="domain" description="SusD-like N-terminal" evidence="7">
    <location>
        <begin position="20"/>
        <end position="217"/>
    </location>
</feature>
<dbReference type="AlphaFoldDB" id="A0A3L9ZGS2"/>
<keyword evidence="5" id="KW-0998">Cell outer membrane</keyword>
<keyword evidence="4" id="KW-0472">Membrane</keyword>
<organism evidence="8 9">
    <name type="scientific">Flavobacterium weaverense</name>
    <dbReference type="NCBI Taxonomy" id="271156"/>
    <lineage>
        <taxon>Bacteria</taxon>
        <taxon>Pseudomonadati</taxon>
        <taxon>Bacteroidota</taxon>
        <taxon>Flavobacteriia</taxon>
        <taxon>Flavobacteriales</taxon>
        <taxon>Flavobacteriaceae</taxon>
        <taxon>Flavobacterium</taxon>
    </lineage>
</organism>
<protein>
    <submittedName>
        <fullName evidence="8">Putative outer membrane starch-binding protein</fullName>
    </submittedName>
</protein>
<name>A0A3L9ZGS2_9FLAO</name>
<dbReference type="PROSITE" id="PS51257">
    <property type="entry name" value="PROKAR_LIPOPROTEIN"/>
    <property type="match status" value="1"/>
</dbReference>
<dbReference type="Pfam" id="PF14322">
    <property type="entry name" value="SusD-like_3"/>
    <property type="match status" value="1"/>
</dbReference>
<evidence type="ECO:0000313" key="9">
    <source>
        <dbReference type="Proteomes" id="UP000280368"/>
    </source>
</evidence>
<dbReference type="Gene3D" id="1.25.40.390">
    <property type="match status" value="1"/>
</dbReference>
<evidence type="ECO:0000256" key="3">
    <source>
        <dbReference type="ARBA" id="ARBA00022729"/>
    </source>
</evidence>
<dbReference type="InterPro" id="IPR033985">
    <property type="entry name" value="SusD-like_N"/>
</dbReference>
<gene>
    <name evidence="8" type="ORF">BC961_3023</name>
</gene>
<dbReference type="Pfam" id="PF07980">
    <property type="entry name" value="SusD_RagB"/>
    <property type="match status" value="1"/>
</dbReference>
<comment type="similarity">
    <text evidence="2">Belongs to the SusD family.</text>
</comment>
<evidence type="ECO:0000256" key="2">
    <source>
        <dbReference type="ARBA" id="ARBA00006275"/>
    </source>
</evidence>
<comment type="caution">
    <text evidence="8">The sequence shown here is derived from an EMBL/GenBank/DDBJ whole genome shotgun (WGS) entry which is preliminary data.</text>
</comment>
<comment type="subcellular location">
    <subcellularLocation>
        <location evidence="1">Cell outer membrane</location>
    </subcellularLocation>
</comment>
<dbReference type="OrthoDB" id="5694214at2"/>
<reference evidence="8 9" key="1">
    <citation type="submission" date="2018-10" db="EMBL/GenBank/DDBJ databases">
        <title>Genomic Encyclopedia of Archaeal and Bacterial Type Strains, Phase II (KMG-II): from individual species to whole genera.</title>
        <authorList>
            <person name="Goeker M."/>
        </authorList>
    </citation>
    <scope>NUCLEOTIDE SEQUENCE [LARGE SCALE GENOMIC DNA]</scope>
    <source>
        <strain evidence="8 9">DSM 19727</strain>
    </source>
</reference>
<evidence type="ECO:0000259" key="7">
    <source>
        <dbReference type="Pfam" id="PF14322"/>
    </source>
</evidence>
<dbReference type="Proteomes" id="UP000280368">
    <property type="component" value="Unassembled WGS sequence"/>
</dbReference>
<dbReference type="CDD" id="cd08977">
    <property type="entry name" value="SusD"/>
    <property type="match status" value="1"/>
</dbReference>
<accession>A0A3L9ZGS2</accession>
<keyword evidence="3" id="KW-0732">Signal</keyword>
<evidence type="ECO:0000256" key="5">
    <source>
        <dbReference type="ARBA" id="ARBA00023237"/>
    </source>
</evidence>
<keyword evidence="9" id="KW-1185">Reference proteome</keyword>
<evidence type="ECO:0000256" key="1">
    <source>
        <dbReference type="ARBA" id="ARBA00004442"/>
    </source>
</evidence>
<dbReference type="RefSeq" id="WP_121926568.1">
    <property type="nucleotide sequence ID" value="NZ_CBCSGA010000018.1"/>
</dbReference>
<evidence type="ECO:0000256" key="4">
    <source>
        <dbReference type="ARBA" id="ARBA00023136"/>
    </source>
</evidence>
<dbReference type="InterPro" id="IPR011990">
    <property type="entry name" value="TPR-like_helical_dom_sf"/>
</dbReference>
<feature type="domain" description="RagB/SusD" evidence="6">
    <location>
        <begin position="347"/>
        <end position="554"/>
    </location>
</feature>
<proteinExistence type="inferred from homology"/>
<evidence type="ECO:0000259" key="6">
    <source>
        <dbReference type="Pfam" id="PF07980"/>
    </source>
</evidence>
<dbReference type="SUPFAM" id="SSF48452">
    <property type="entry name" value="TPR-like"/>
    <property type="match status" value="1"/>
</dbReference>
<dbReference type="EMBL" id="REFH01000014">
    <property type="protein sequence ID" value="RMA71634.1"/>
    <property type="molecule type" value="Genomic_DNA"/>
</dbReference>